<dbReference type="OrthoDB" id="312805at2759"/>
<feature type="domain" description="EGF-like" evidence="2">
    <location>
        <begin position="1197"/>
        <end position="1238"/>
    </location>
</feature>
<dbReference type="SMART" id="SM00261">
    <property type="entry name" value="FU"/>
    <property type="match status" value="11"/>
</dbReference>
<feature type="compositionally biased region" description="Polar residues" evidence="1">
    <location>
        <begin position="320"/>
        <end position="331"/>
    </location>
</feature>
<feature type="domain" description="EGF-like" evidence="2">
    <location>
        <begin position="1010"/>
        <end position="1051"/>
    </location>
</feature>
<dbReference type="PANTHER" id="PTHR15332:SF175">
    <property type="entry name" value="PROPROTEIN CONVERTASE SUBTILISIN_KEXIN TYPE 5-LIKE"/>
    <property type="match status" value="1"/>
</dbReference>
<dbReference type="SUPFAM" id="SSF48371">
    <property type="entry name" value="ARM repeat"/>
    <property type="match status" value="1"/>
</dbReference>
<feature type="domain" description="EGF-like" evidence="2">
    <location>
        <begin position="778"/>
        <end position="814"/>
    </location>
</feature>
<feature type="region of interest" description="Disordered" evidence="1">
    <location>
        <begin position="320"/>
        <end position="346"/>
    </location>
</feature>
<protein>
    <submittedName>
        <fullName evidence="3">Insulin-like growth factor binding protein, N-terminal</fullName>
    </submittedName>
</protein>
<comment type="caution">
    <text evidence="3">The sequence shown here is derived from an EMBL/GenBank/DDBJ whole genome shotgun (WGS) entry which is preliminary data.</text>
</comment>
<dbReference type="InterPro" id="IPR011989">
    <property type="entry name" value="ARM-like"/>
</dbReference>
<feature type="compositionally biased region" description="Basic and acidic residues" evidence="1">
    <location>
        <begin position="333"/>
        <end position="346"/>
    </location>
</feature>
<dbReference type="PANTHER" id="PTHR15332">
    <property type="entry name" value="PROPROTEIN CONVERTASE SUBTILISIN_KEXIN TYPE 5-LIKE"/>
    <property type="match status" value="1"/>
</dbReference>
<reference evidence="3 4" key="1">
    <citation type="journal article" date="2015" name="Sci. Rep.">
        <title>Genome of the facultative scuticociliatosis pathogen Pseudocohnilembus persalinus provides insight into its virulence through horizontal gene transfer.</title>
        <authorList>
            <person name="Xiong J."/>
            <person name="Wang G."/>
            <person name="Cheng J."/>
            <person name="Tian M."/>
            <person name="Pan X."/>
            <person name="Warren A."/>
            <person name="Jiang C."/>
            <person name="Yuan D."/>
            <person name="Miao W."/>
        </authorList>
    </citation>
    <scope>NUCLEOTIDE SEQUENCE [LARGE SCALE GENOMIC DNA]</scope>
    <source>
        <strain evidence="3">36N120E</strain>
    </source>
</reference>
<organism evidence="3 4">
    <name type="scientific">Pseudocohnilembus persalinus</name>
    <name type="common">Ciliate</name>
    <dbReference type="NCBI Taxonomy" id="266149"/>
    <lineage>
        <taxon>Eukaryota</taxon>
        <taxon>Sar</taxon>
        <taxon>Alveolata</taxon>
        <taxon>Ciliophora</taxon>
        <taxon>Intramacronucleata</taxon>
        <taxon>Oligohymenophorea</taxon>
        <taxon>Scuticociliatia</taxon>
        <taxon>Philasterida</taxon>
        <taxon>Pseudocohnilembidae</taxon>
        <taxon>Pseudocohnilembus</taxon>
    </lineage>
</organism>
<accession>A0A0V0QQA5</accession>
<dbReference type="InParanoid" id="A0A0V0QQA5"/>
<name>A0A0V0QQA5_PSEPJ</name>
<feature type="domain" description="EGF-like" evidence="2">
    <location>
        <begin position="1151"/>
        <end position="1189"/>
    </location>
</feature>
<feature type="domain" description="EGF-like" evidence="2">
    <location>
        <begin position="965"/>
        <end position="1002"/>
    </location>
</feature>
<feature type="domain" description="EGF-like" evidence="2">
    <location>
        <begin position="815"/>
        <end position="865"/>
    </location>
</feature>
<feature type="region of interest" description="Disordered" evidence="1">
    <location>
        <begin position="441"/>
        <end position="461"/>
    </location>
</feature>
<proteinExistence type="predicted"/>
<evidence type="ECO:0000313" key="4">
    <source>
        <dbReference type="Proteomes" id="UP000054937"/>
    </source>
</evidence>
<evidence type="ECO:0000313" key="3">
    <source>
        <dbReference type="EMBL" id="KRX04463.1"/>
    </source>
</evidence>
<feature type="domain" description="EGF-like" evidence="2">
    <location>
        <begin position="1103"/>
        <end position="1143"/>
    </location>
</feature>
<dbReference type="InterPro" id="IPR006212">
    <property type="entry name" value="Furin_repeat"/>
</dbReference>
<feature type="domain" description="EGF-like" evidence="2">
    <location>
        <begin position="1059"/>
        <end position="1095"/>
    </location>
</feature>
<dbReference type="EMBL" id="LDAU01000115">
    <property type="protein sequence ID" value="KRX04463.1"/>
    <property type="molecule type" value="Genomic_DNA"/>
</dbReference>
<gene>
    <name evidence="3" type="ORF">PPERSA_06016</name>
</gene>
<dbReference type="Gene3D" id="2.10.220.10">
    <property type="entry name" value="Hormone Receptor, Insulin-like Growth Factor Receptor 1, Chain A, domain 2"/>
    <property type="match status" value="3"/>
</dbReference>
<dbReference type="InterPro" id="IPR000742">
    <property type="entry name" value="EGF"/>
</dbReference>
<dbReference type="AlphaFoldDB" id="A0A0V0QQA5"/>
<evidence type="ECO:0000256" key="1">
    <source>
        <dbReference type="SAM" id="MobiDB-lite"/>
    </source>
</evidence>
<evidence type="ECO:0000259" key="2">
    <source>
        <dbReference type="SMART" id="SM00181"/>
    </source>
</evidence>
<dbReference type="Pfam" id="PF10407">
    <property type="entry name" value="Cytokin_check_N"/>
    <property type="match status" value="1"/>
</dbReference>
<keyword evidence="4" id="KW-1185">Reference proteome</keyword>
<sequence>MQHFGDIGEQLRVKTQNKEINHSKNCNQYTPQSQFDETVRVYVTLKGPGGEARETNKKLILMTPKSNKISMLKRLVEQEYADLFPNEPTFICAKLQDEYGYSLSNQSLVADLLQNPARLYAVPEGFGVDLDNPNSMHLTNDPEELLFLLQSVQQSISTKMSETSFRNIENINDIMAHLLPLGFSTKSRIIVHNVAICIKKMLETERLYIFDRDENTIIFNLLVTVLNFWIGDLIFSDSVLLSVVVEIVEILIKSANIASKLKTPIVINSLMSVSKLDIASAQTRSRIIRLISYLTKGNFIDTYNARPITRGQFVNINNSRRQHNQESSQINHPGEEYKPPKAPRESQLREQVVSKNYQSQNDLQKSESYNSQINQNKKGFKVKFENDDNFSCHSQQNIVNQNSVMPGYNFDTFGLNNINNVNSINNMQQNQVCNQYSSCRNTNSQNNRNTPYGQENIPESKRKTQIQDIDLDLQSDVHTQMMRDYVSLLVPESTQDMYVFAVTNLYPVINDVIHYIMESPDSYALLLNLLELQMSSEHQQMQLKILETLSRNLNPNRAKEGLEMKLLTRILKAFSFQPQEFQPVLFELLQKHLQYGDFHVDVPNVMELIECGYDKLQLLGMKILTVISDPNKSKFVNYDIQFEHYVKQLIDFTYDNDRTYEFINLTLQTLSNLALKDSLRAQINYNKGVEMFLAHLRNSSNLEGQRISAKALLNCSIGSSCPTFCTACENELDCTSCLIDGENVDIDQQCQCKDGYYEYQDGENSIWSCQQCSYKCESCDSSSDNCLICSSDERDLENQCDCKTGYYEVDQQCQACPQFCSGCENSETCTSCLIDSENVDINNLCECKDGYYEFQESTNSDWKCEECSYQCKTCDTSADNCETCSSDLRDIGQGCQCIQGYYEQNQECLQCYSTCSQCTGGNIDDCSTCSQEQNRILSDGECVCEDGYFQNSSGECQICDNKCNTCSSSASDCLTCNEEVKDISTNCNCQTGYYLDDENACQECNEKCENCSGATQYQCLTCFADQERELKDGKCLCIAGYFQDGDNLTCQQCDSICQTCEDLSSNCLICSDNRDITNECKCNEGFFEDENGICQSCDITCESCEGQSYNQCLSCDNDSNRTLFDGECKCNDGYFEEGLSVCSKCDYKCQKCTDNSEKCSVCEGDNRDINDSCNCLSNYYESQDDLNCYICAHDCKTCSDGQSNNCLSCYSDQNKELSENNTCICVSGYYQDGEGICQRNKLT</sequence>
<dbReference type="Proteomes" id="UP000054937">
    <property type="component" value="Unassembled WGS sequence"/>
</dbReference>
<feature type="domain" description="EGF-like" evidence="2">
    <location>
        <begin position="907"/>
        <end position="957"/>
    </location>
</feature>
<dbReference type="SMART" id="SM00181">
    <property type="entry name" value="EGF"/>
    <property type="match status" value="10"/>
</dbReference>
<dbReference type="InterPro" id="IPR018844">
    <property type="entry name" value="Dnt1-like_N"/>
</dbReference>
<feature type="compositionally biased region" description="Polar residues" evidence="1">
    <location>
        <begin position="441"/>
        <end position="453"/>
    </location>
</feature>
<dbReference type="SUPFAM" id="SSF57184">
    <property type="entry name" value="Growth factor receptor domain"/>
    <property type="match status" value="4"/>
</dbReference>
<dbReference type="InterPro" id="IPR009030">
    <property type="entry name" value="Growth_fac_rcpt_cys_sf"/>
</dbReference>
<feature type="domain" description="EGF-like" evidence="2">
    <location>
        <begin position="727"/>
        <end position="770"/>
    </location>
</feature>
<dbReference type="Gene3D" id="1.25.10.10">
    <property type="entry name" value="Leucine-rich Repeat Variant"/>
    <property type="match status" value="1"/>
</dbReference>
<dbReference type="InterPro" id="IPR016024">
    <property type="entry name" value="ARM-type_fold"/>
</dbReference>